<dbReference type="PROSITE" id="PS50999">
    <property type="entry name" value="COX2_TM"/>
    <property type="match status" value="1"/>
</dbReference>
<evidence type="ECO:0000313" key="16">
    <source>
        <dbReference type="EMBL" id="KKM26301.1"/>
    </source>
</evidence>
<dbReference type="InterPro" id="IPR034227">
    <property type="entry name" value="CuRO_UO_II"/>
</dbReference>
<feature type="domain" description="Cytochrome oxidase subunit II copper A binding" evidence="14">
    <location>
        <begin position="128"/>
        <end position="240"/>
    </location>
</feature>
<dbReference type="InterPro" id="IPR011759">
    <property type="entry name" value="Cyt_c_oxidase_su2_TM_dom"/>
</dbReference>
<evidence type="ECO:0000259" key="15">
    <source>
        <dbReference type="PROSITE" id="PS50999"/>
    </source>
</evidence>
<organism evidence="16">
    <name type="scientific">marine sediment metagenome</name>
    <dbReference type="NCBI Taxonomy" id="412755"/>
    <lineage>
        <taxon>unclassified sequences</taxon>
        <taxon>metagenomes</taxon>
        <taxon>ecological metagenomes</taxon>
    </lineage>
</organism>
<feature type="transmembrane region" description="Helical" evidence="13">
    <location>
        <begin position="51"/>
        <end position="73"/>
    </location>
</feature>
<dbReference type="PANTHER" id="PTHR22888:SF18">
    <property type="entry name" value="CYTOCHROME BO(3) UBIQUINOL OXIDASE SUBUNIT 2"/>
    <property type="match status" value="1"/>
</dbReference>
<feature type="region of interest" description="Disordered" evidence="12">
    <location>
        <begin position="299"/>
        <end position="319"/>
    </location>
</feature>
<keyword evidence="7" id="KW-0732">Signal</keyword>
<dbReference type="GO" id="GO:0042773">
    <property type="term" value="P:ATP synthesis coupled electron transport"/>
    <property type="evidence" value="ECO:0007669"/>
    <property type="project" value="TreeGrafter"/>
</dbReference>
<name>A0A0F9IFC0_9ZZZZ</name>
<evidence type="ECO:0008006" key="17">
    <source>
        <dbReference type="Google" id="ProtNLM"/>
    </source>
</evidence>
<dbReference type="InterPro" id="IPR036257">
    <property type="entry name" value="Cyt_c_oxidase_su2_TM_sf"/>
</dbReference>
<evidence type="ECO:0000256" key="7">
    <source>
        <dbReference type="ARBA" id="ARBA00022729"/>
    </source>
</evidence>
<dbReference type="Gene3D" id="1.10.287.90">
    <property type="match status" value="1"/>
</dbReference>
<dbReference type="Gene3D" id="2.60.40.420">
    <property type="entry name" value="Cupredoxins - blue copper proteins"/>
    <property type="match status" value="1"/>
</dbReference>
<evidence type="ECO:0000256" key="1">
    <source>
        <dbReference type="ARBA" id="ARBA00004651"/>
    </source>
</evidence>
<dbReference type="AlphaFoldDB" id="A0A0F9IFC0"/>
<proteinExistence type="inferred from homology"/>
<dbReference type="InterPro" id="IPR045187">
    <property type="entry name" value="CcO_II"/>
</dbReference>
<evidence type="ECO:0000259" key="14">
    <source>
        <dbReference type="PROSITE" id="PS50857"/>
    </source>
</evidence>
<dbReference type="PROSITE" id="PS51257">
    <property type="entry name" value="PROKAR_LIPOPROTEIN"/>
    <property type="match status" value="1"/>
</dbReference>
<feature type="transmembrane region" description="Helical" evidence="13">
    <location>
        <begin position="94"/>
        <end position="113"/>
    </location>
</feature>
<dbReference type="PROSITE" id="PS50857">
    <property type="entry name" value="COX2_CUA"/>
    <property type="match status" value="1"/>
</dbReference>
<dbReference type="SUPFAM" id="SSF49503">
    <property type="entry name" value="Cupredoxins"/>
    <property type="match status" value="1"/>
</dbReference>
<evidence type="ECO:0000256" key="8">
    <source>
        <dbReference type="ARBA" id="ARBA00022982"/>
    </source>
</evidence>
<keyword evidence="8" id="KW-0249">Electron transport</keyword>
<protein>
    <recommendedName>
        <fullName evidence="17">Ubiquinol oxidase subunit 2</fullName>
    </recommendedName>
</protein>
<keyword evidence="4" id="KW-1003">Cell membrane</keyword>
<evidence type="ECO:0000256" key="2">
    <source>
        <dbReference type="ARBA" id="ARBA00007866"/>
    </source>
</evidence>
<keyword evidence="6 13" id="KW-0812">Transmembrane</keyword>
<evidence type="ECO:0000256" key="12">
    <source>
        <dbReference type="SAM" id="MobiDB-lite"/>
    </source>
</evidence>
<dbReference type="CDD" id="cd04212">
    <property type="entry name" value="CuRO_UO_II"/>
    <property type="match status" value="1"/>
</dbReference>
<evidence type="ECO:0000256" key="13">
    <source>
        <dbReference type="SAM" id="Phobius"/>
    </source>
</evidence>
<evidence type="ECO:0000256" key="5">
    <source>
        <dbReference type="ARBA" id="ARBA00022660"/>
    </source>
</evidence>
<dbReference type="PANTHER" id="PTHR22888">
    <property type="entry name" value="CYTOCHROME C OXIDASE, SUBUNIT II"/>
    <property type="match status" value="1"/>
</dbReference>
<dbReference type="SUPFAM" id="SSF81464">
    <property type="entry name" value="Cytochrome c oxidase subunit II-like, transmembrane region"/>
    <property type="match status" value="1"/>
</dbReference>
<feature type="domain" description="Cytochrome oxidase subunit II transmembrane region profile" evidence="15">
    <location>
        <begin position="25"/>
        <end position="122"/>
    </location>
</feature>
<comment type="similarity">
    <text evidence="2">Belongs to the cytochrome c oxidase subunit 2 family.</text>
</comment>
<evidence type="ECO:0000256" key="6">
    <source>
        <dbReference type="ARBA" id="ARBA00022692"/>
    </source>
</evidence>
<gene>
    <name evidence="16" type="ORF">LCGC14_1586140</name>
</gene>
<dbReference type="GO" id="GO:0005886">
    <property type="term" value="C:plasma membrane"/>
    <property type="evidence" value="ECO:0007669"/>
    <property type="project" value="UniProtKB-SubCell"/>
</dbReference>
<sequence length="319" mass="34783">MIGCAKIRPVLPAFLVLSGLLLMSGCSESSATFMSPQGAVAAAQKAHLIRVTAITMIAVLPVLILVPLMLWRYRYKNTKARYTPDWEFSGPLDFVMWGVPIVIIVVLSVQLWSATKVLDPYRPIDPTEGEMRVHVIGLDWKWLFVYPDLGIATVGEVAFPANEPVVFEMTSDSVMQSFAIGALAGQIYVMPGMTTALHVEADHPGTFMGKNMQFSGTGFAEQNFKAMTMSPVDFDAWVAKVRKEGRVLDAASYAVLAEPSTKVQAQTALAVPRRSGGVIYFNSIPPDLLPSVRGRYTSGKPVEAIQQPGSPTYQKRGTP</sequence>
<dbReference type="InterPro" id="IPR002429">
    <property type="entry name" value="CcO_II-like_C"/>
</dbReference>
<feature type="compositionally biased region" description="Polar residues" evidence="12">
    <location>
        <begin position="307"/>
        <end position="319"/>
    </location>
</feature>
<accession>A0A0F9IFC0</accession>
<dbReference type="GO" id="GO:0004129">
    <property type="term" value="F:cytochrome-c oxidase activity"/>
    <property type="evidence" value="ECO:0007669"/>
    <property type="project" value="InterPro"/>
</dbReference>
<dbReference type="GO" id="GO:0016491">
    <property type="term" value="F:oxidoreductase activity"/>
    <property type="evidence" value="ECO:0007669"/>
    <property type="project" value="UniProtKB-KW"/>
</dbReference>
<keyword evidence="3" id="KW-0813">Transport</keyword>
<keyword evidence="10" id="KW-0560">Oxidoreductase</keyword>
<reference evidence="16" key="1">
    <citation type="journal article" date="2015" name="Nature">
        <title>Complex archaea that bridge the gap between prokaryotes and eukaryotes.</title>
        <authorList>
            <person name="Spang A."/>
            <person name="Saw J.H."/>
            <person name="Jorgensen S.L."/>
            <person name="Zaremba-Niedzwiedzka K."/>
            <person name="Martijn J."/>
            <person name="Lind A.E."/>
            <person name="van Eijk R."/>
            <person name="Schleper C."/>
            <person name="Guy L."/>
            <person name="Ettema T.J."/>
        </authorList>
    </citation>
    <scope>NUCLEOTIDE SEQUENCE</scope>
</reference>
<comment type="caution">
    <text evidence="16">The sequence shown here is derived from an EMBL/GenBank/DDBJ whole genome shotgun (WGS) entry which is preliminary data.</text>
</comment>
<evidence type="ECO:0000256" key="3">
    <source>
        <dbReference type="ARBA" id="ARBA00022448"/>
    </source>
</evidence>
<dbReference type="EMBL" id="LAZR01012541">
    <property type="protein sequence ID" value="KKM26301.1"/>
    <property type="molecule type" value="Genomic_DNA"/>
</dbReference>
<evidence type="ECO:0000256" key="11">
    <source>
        <dbReference type="ARBA" id="ARBA00023136"/>
    </source>
</evidence>
<evidence type="ECO:0000256" key="10">
    <source>
        <dbReference type="ARBA" id="ARBA00023002"/>
    </source>
</evidence>
<keyword evidence="9 13" id="KW-1133">Transmembrane helix</keyword>
<evidence type="ECO:0000256" key="9">
    <source>
        <dbReference type="ARBA" id="ARBA00022989"/>
    </source>
</evidence>
<keyword evidence="11 13" id="KW-0472">Membrane</keyword>
<keyword evidence="5" id="KW-0679">Respiratory chain</keyword>
<dbReference type="InterPro" id="IPR008972">
    <property type="entry name" value="Cupredoxin"/>
</dbReference>
<comment type="subcellular location">
    <subcellularLocation>
        <location evidence="1">Cell membrane</location>
        <topology evidence="1">Multi-pass membrane protein</topology>
    </subcellularLocation>
</comment>
<evidence type="ECO:0000256" key="4">
    <source>
        <dbReference type="ARBA" id="ARBA00022475"/>
    </source>
</evidence>
<dbReference type="GO" id="GO:0005507">
    <property type="term" value="F:copper ion binding"/>
    <property type="evidence" value="ECO:0007669"/>
    <property type="project" value="InterPro"/>
</dbReference>